<evidence type="ECO:0000259" key="10">
    <source>
        <dbReference type="PROSITE" id="PS50893"/>
    </source>
</evidence>
<dbReference type="GO" id="GO:0016887">
    <property type="term" value="F:ATP hydrolysis activity"/>
    <property type="evidence" value="ECO:0007669"/>
    <property type="project" value="InterPro"/>
</dbReference>
<dbReference type="PROSITE" id="PS00211">
    <property type="entry name" value="ABC_TRANSPORTER_1"/>
    <property type="match status" value="1"/>
</dbReference>
<dbReference type="FunFam" id="3.40.50.300:FF:000132">
    <property type="entry name" value="Phosphate import ATP-binding protein PstB"/>
    <property type="match status" value="1"/>
</dbReference>
<name>A0A3B1BIR9_9ZZZZ</name>
<evidence type="ECO:0000256" key="5">
    <source>
        <dbReference type="ARBA" id="ARBA00022592"/>
    </source>
</evidence>
<dbReference type="PANTHER" id="PTHR43423:SF12">
    <property type="entry name" value="IRON EXPORT ATP-BINDING PROTEIN FETA-RELATED"/>
    <property type="match status" value="1"/>
</dbReference>
<dbReference type="PANTHER" id="PTHR43423">
    <property type="entry name" value="ABC TRANSPORTER I FAMILY MEMBER 17"/>
    <property type="match status" value="1"/>
</dbReference>
<protein>
    <submittedName>
        <fullName evidence="11">Phosphate transport ATP-binding protein PstB (TC 3.A.1.7.1)</fullName>
    </submittedName>
</protein>
<evidence type="ECO:0000256" key="6">
    <source>
        <dbReference type="ARBA" id="ARBA00022741"/>
    </source>
</evidence>
<proteinExistence type="predicted"/>
<evidence type="ECO:0000256" key="4">
    <source>
        <dbReference type="ARBA" id="ARBA00022519"/>
    </source>
</evidence>
<keyword evidence="6" id="KW-0547">Nucleotide-binding</keyword>
<dbReference type="InterPro" id="IPR003439">
    <property type="entry name" value="ABC_transporter-like_ATP-bd"/>
</dbReference>
<dbReference type="Gene3D" id="3.40.50.300">
    <property type="entry name" value="P-loop containing nucleotide triphosphate hydrolases"/>
    <property type="match status" value="1"/>
</dbReference>
<dbReference type="SUPFAM" id="SSF52540">
    <property type="entry name" value="P-loop containing nucleoside triphosphate hydrolases"/>
    <property type="match status" value="1"/>
</dbReference>
<evidence type="ECO:0000256" key="1">
    <source>
        <dbReference type="ARBA" id="ARBA00004417"/>
    </source>
</evidence>
<dbReference type="CDD" id="cd03260">
    <property type="entry name" value="ABC_PstB_phosphate_transporter"/>
    <property type="match status" value="1"/>
</dbReference>
<keyword evidence="7 11" id="KW-0067">ATP-binding</keyword>
<reference evidence="11" key="1">
    <citation type="submission" date="2018-06" db="EMBL/GenBank/DDBJ databases">
        <authorList>
            <person name="Zhirakovskaya E."/>
        </authorList>
    </citation>
    <scope>NUCLEOTIDE SEQUENCE</scope>
</reference>
<dbReference type="GO" id="GO:0005315">
    <property type="term" value="F:phosphate transmembrane transporter activity"/>
    <property type="evidence" value="ECO:0007669"/>
    <property type="project" value="InterPro"/>
</dbReference>
<evidence type="ECO:0000256" key="2">
    <source>
        <dbReference type="ARBA" id="ARBA00022448"/>
    </source>
</evidence>
<keyword evidence="2" id="KW-0813">Transport</keyword>
<dbReference type="Pfam" id="PF00005">
    <property type="entry name" value="ABC_tran"/>
    <property type="match status" value="1"/>
</dbReference>
<dbReference type="NCBIfam" id="TIGR00972">
    <property type="entry name" value="3a0107s01c2"/>
    <property type="match status" value="1"/>
</dbReference>
<evidence type="ECO:0000256" key="7">
    <source>
        <dbReference type="ARBA" id="ARBA00022840"/>
    </source>
</evidence>
<dbReference type="GO" id="GO:0005886">
    <property type="term" value="C:plasma membrane"/>
    <property type="evidence" value="ECO:0007669"/>
    <property type="project" value="UniProtKB-SubCell"/>
</dbReference>
<organism evidence="11">
    <name type="scientific">hydrothermal vent metagenome</name>
    <dbReference type="NCBI Taxonomy" id="652676"/>
    <lineage>
        <taxon>unclassified sequences</taxon>
        <taxon>metagenomes</taxon>
        <taxon>ecological metagenomes</taxon>
    </lineage>
</organism>
<comment type="subcellular location">
    <subcellularLocation>
        <location evidence="1">Cell inner membrane</location>
        <topology evidence="1">Peripheral membrane protein</topology>
    </subcellularLocation>
</comment>
<sequence>MNKEANLTHAINMDVLRRDEDENHASSEEITLRVENVDLYYSEKQALKNINMTIMKNRVTAFIGPSGCGKSTLLRCFNRMNDLVDNVRIEGRFLLDDQDIYAKNVQASELRRRVGMVFQKPNPFPKSIYENVAYGMRIIGIKDKRKLDENIEKALKGAALWDEVKDRMNDSAMGLSGGQQQRLVIARAIAIEPEVLLLDEPASALDPISTLKIEELIYELKEKYTIVIVTHNMQQAARVSDYTAFMYMGELVEHGDTKSIFTNPKKKKTEDYITGRYG</sequence>
<accession>A0A3B1BIR9</accession>
<keyword evidence="4" id="KW-0997">Cell inner membrane</keyword>
<dbReference type="GO" id="GO:0005524">
    <property type="term" value="F:ATP binding"/>
    <property type="evidence" value="ECO:0007669"/>
    <property type="project" value="UniProtKB-KW"/>
</dbReference>
<evidence type="ECO:0000313" key="11">
    <source>
        <dbReference type="EMBL" id="VAX12003.1"/>
    </source>
</evidence>
<evidence type="ECO:0000256" key="9">
    <source>
        <dbReference type="ARBA" id="ARBA00023136"/>
    </source>
</evidence>
<keyword evidence="3" id="KW-1003">Cell membrane</keyword>
<keyword evidence="5" id="KW-0592">Phosphate transport</keyword>
<dbReference type="InterPro" id="IPR017871">
    <property type="entry name" value="ABC_transporter-like_CS"/>
</dbReference>
<keyword evidence="9" id="KW-0472">Membrane</keyword>
<dbReference type="PROSITE" id="PS50893">
    <property type="entry name" value="ABC_TRANSPORTER_2"/>
    <property type="match status" value="1"/>
</dbReference>
<evidence type="ECO:0000256" key="8">
    <source>
        <dbReference type="ARBA" id="ARBA00022967"/>
    </source>
</evidence>
<dbReference type="SMART" id="SM00382">
    <property type="entry name" value="AAA"/>
    <property type="match status" value="1"/>
</dbReference>
<dbReference type="GO" id="GO:0035435">
    <property type="term" value="P:phosphate ion transmembrane transport"/>
    <property type="evidence" value="ECO:0007669"/>
    <property type="project" value="InterPro"/>
</dbReference>
<gene>
    <name evidence="11" type="ORF">MNBD_GAMMA24-763</name>
</gene>
<dbReference type="AlphaFoldDB" id="A0A3B1BIR9"/>
<dbReference type="InterPro" id="IPR005670">
    <property type="entry name" value="PstB-like"/>
</dbReference>
<feature type="domain" description="ABC transporter" evidence="10">
    <location>
        <begin position="32"/>
        <end position="273"/>
    </location>
</feature>
<evidence type="ECO:0000256" key="3">
    <source>
        <dbReference type="ARBA" id="ARBA00022475"/>
    </source>
</evidence>
<dbReference type="InterPro" id="IPR027417">
    <property type="entry name" value="P-loop_NTPase"/>
</dbReference>
<dbReference type="EMBL" id="UOFZ01000009">
    <property type="protein sequence ID" value="VAX12003.1"/>
    <property type="molecule type" value="Genomic_DNA"/>
</dbReference>
<keyword evidence="8" id="KW-1278">Translocase</keyword>
<dbReference type="InterPro" id="IPR003593">
    <property type="entry name" value="AAA+_ATPase"/>
</dbReference>